<evidence type="ECO:0000313" key="3">
    <source>
        <dbReference type="Proteomes" id="UP000663879"/>
    </source>
</evidence>
<feature type="non-terminal residue" evidence="2">
    <location>
        <position position="1"/>
    </location>
</feature>
<gene>
    <name evidence="2" type="ORF">OXX778_LOCUS15604</name>
</gene>
<comment type="caution">
    <text evidence="2">The sequence shown here is derived from an EMBL/GenBank/DDBJ whole genome shotgun (WGS) entry which is preliminary data.</text>
</comment>
<evidence type="ECO:0000313" key="2">
    <source>
        <dbReference type="EMBL" id="CAF0984645.1"/>
    </source>
</evidence>
<dbReference type="AlphaFoldDB" id="A0A814FM32"/>
<accession>A0A814FM32</accession>
<keyword evidence="3" id="KW-1185">Reference proteome</keyword>
<proteinExistence type="predicted"/>
<protein>
    <submittedName>
        <fullName evidence="2">Uncharacterized protein</fullName>
    </submittedName>
</protein>
<name>A0A814FM32_9BILA</name>
<organism evidence="2 3">
    <name type="scientific">Brachionus calyciflorus</name>
    <dbReference type="NCBI Taxonomy" id="104777"/>
    <lineage>
        <taxon>Eukaryota</taxon>
        <taxon>Metazoa</taxon>
        <taxon>Spiralia</taxon>
        <taxon>Gnathifera</taxon>
        <taxon>Rotifera</taxon>
        <taxon>Eurotatoria</taxon>
        <taxon>Monogononta</taxon>
        <taxon>Pseudotrocha</taxon>
        <taxon>Ploima</taxon>
        <taxon>Brachionidae</taxon>
        <taxon>Brachionus</taxon>
    </lineage>
</organism>
<feature type="region of interest" description="Disordered" evidence="1">
    <location>
        <begin position="15"/>
        <end position="52"/>
    </location>
</feature>
<dbReference type="EMBL" id="CAJNOC010003485">
    <property type="protein sequence ID" value="CAF0984645.1"/>
    <property type="molecule type" value="Genomic_DNA"/>
</dbReference>
<dbReference type="Proteomes" id="UP000663879">
    <property type="component" value="Unassembled WGS sequence"/>
</dbReference>
<sequence length="70" mass="7906">SKLLDANPVKLFVSNGESKETSDTQIKSEPVVNEVTSDELPNNKKPRQDSEKEYVELKLSKLHIPNDIQL</sequence>
<reference evidence="2" key="1">
    <citation type="submission" date="2021-02" db="EMBL/GenBank/DDBJ databases">
        <authorList>
            <person name="Nowell W R."/>
        </authorList>
    </citation>
    <scope>NUCLEOTIDE SEQUENCE</scope>
    <source>
        <strain evidence="2">Ploen Becks lab</strain>
    </source>
</reference>
<evidence type="ECO:0000256" key="1">
    <source>
        <dbReference type="SAM" id="MobiDB-lite"/>
    </source>
</evidence>